<dbReference type="Gene3D" id="3.30.70.240">
    <property type="match status" value="1"/>
</dbReference>
<dbReference type="CDD" id="cd03711">
    <property type="entry name" value="Tet_C"/>
    <property type="match status" value="1"/>
</dbReference>
<proteinExistence type="predicted"/>
<evidence type="ECO:0000313" key="7">
    <source>
        <dbReference type="EMBL" id="OPJ57906.1"/>
    </source>
</evidence>
<dbReference type="Pfam" id="PF03764">
    <property type="entry name" value="EFG_IV"/>
    <property type="match status" value="1"/>
</dbReference>
<dbReference type="Gene3D" id="2.40.30.10">
    <property type="entry name" value="Translation factors"/>
    <property type="match status" value="1"/>
</dbReference>
<dbReference type="PANTHER" id="PTHR43261:SF1">
    <property type="entry name" value="RIBOSOME-RELEASING FACTOR 2, MITOCHONDRIAL"/>
    <property type="match status" value="1"/>
</dbReference>
<dbReference type="InterPro" id="IPR005225">
    <property type="entry name" value="Small_GTP-bd"/>
</dbReference>
<evidence type="ECO:0000259" key="6">
    <source>
        <dbReference type="PROSITE" id="PS51722"/>
    </source>
</evidence>
<dbReference type="OrthoDB" id="9801472at2"/>
<dbReference type="InterPro" id="IPR005517">
    <property type="entry name" value="Transl_elong_EFG/EF2_IV"/>
</dbReference>
<dbReference type="Gene3D" id="3.40.50.300">
    <property type="entry name" value="P-loop containing nucleotide triphosphate hydrolases"/>
    <property type="match status" value="1"/>
</dbReference>
<dbReference type="SMART" id="SM00838">
    <property type="entry name" value="EFG_C"/>
    <property type="match status" value="1"/>
</dbReference>
<dbReference type="PRINTS" id="PR01037">
    <property type="entry name" value="TCRTETOQM"/>
</dbReference>
<dbReference type="Pfam" id="PF00679">
    <property type="entry name" value="EFG_C"/>
    <property type="match status" value="1"/>
</dbReference>
<evidence type="ECO:0000256" key="5">
    <source>
        <dbReference type="ARBA" id="ARBA00023251"/>
    </source>
</evidence>
<dbReference type="GO" id="GO:0032790">
    <property type="term" value="P:ribosome disassembly"/>
    <property type="evidence" value="ECO:0007669"/>
    <property type="project" value="TreeGrafter"/>
</dbReference>
<dbReference type="SUPFAM" id="SSF54211">
    <property type="entry name" value="Ribosomal protein S5 domain 2-like"/>
    <property type="match status" value="1"/>
</dbReference>
<dbReference type="SUPFAM" id="SSF52540">
    <property type="entry name" value="P-loop containing nucleoside triphosphate hydrolases"/>
    <property type="match status" value="1"/>
</dbReference>
<evidence type="ECO:0000313" key="8">
    <source>
        <dbReference type="Proteomes" id="UP000190080"/>
    </source>
</evidence>
<comment type="caution">
    <text evidence="7">The sequence shown here is derived from an EMBL/GenBank/DDBJ whole genome shotgun (WGS) entry which is preliminary data.</text>
</comment>
<evidence type="ECO:0000256" key="1">
    <source>
        <dbReference type="ARBA" id="ARBA00003987"/>
    </source>
</evidence>
<evidence type="ECO:0000256" key="3">
    <source>
        <dbReference type="ARBA" id="ARBA00022917"/>
    </source>
</evidence>
<dbReference type="Pfam" id="PF22042">
    <property type="entry name" value="EF-G_D2"/>
    <property type="match status" value="1"/>
</dbReference>
<sequence>MNKTIGILAHVDAGKTTFTEQLLYNTKTTRKLGRVDHKDAFMDSHELEKERGITIFADQAVIEYDGDSYYIIDTPGHVDFSAEMERAVQVMDYAIIIISAVEGVEAHTETVWRILRNHHIPTFFFINKIDRAGADVERTILDIRENLTEDAVNIDDFQNNYISEAFMEFMADRDEKLLNEFLNGNVEMGVWNDALKLMIKGCRLFPCCSGSAINNKGIMEFFHKFHFLSPTEYITENEFSARVYKIKYDENNVRVTYMKILSGCLKVRDEISFRTTDGEEITEKVTQMRIYNGKKFGVVAYAEAGKIVGVTGISSAQAGDGIGTLHDKAIYEMVPTLKSRVIYPMEMNPKDALRCFRILEAEDPALNVNWEEKLQELNISVMGIIQLEVLEKLVDERFKFNVSFGKPEILYKETITSEVAGCGHFEPLKHYAEVHIVLQPNGRNKGITFESRCHVDDLSLNFQNLVKQHIFEKEHHGILTGSPITDIKVILTNGRSHLKHTSGGDFREATFRALRQALEKADNILLEPYYLFKIKVSIEHMGRVLSDIQKSKGSFKEPESDGNKLIVTGKVPVINFIDYSTELAEFTQGKGSINLNFGGYDICHNQQEVIEAKQYNKDADPEYSSASIFCSKGQAFSVAWQEAENWMHCL</sequence>
<dbReference type="SUPFAM" id="SSF50447">
    <property type="entry name" value="Translation proteins"/>
    <property type="match status" value="1"/>
</dbReference>
<dbReference type="Pfam" id="PF00009">
    <property type="entry name" value="GTP_EFTU"/>
    <property type="match status" value="1"/>
</dbReference>
<accession>A0A1V4ID89</accession>
<dbReference type="EMBL" id="MZGV01000069">
    <property type="protein sequence ID" value="OPJ57906.1"/>
    <property type="molecule type" value="Genomic_DNA"/>
</dbReference>
<dbReference type="InterPro" id="IPR000640">
    <property type="entry name" value="EFG_V-like"/>
</dbReference>
<dbReference type="STRING" id="1450648.CLORY_38690"/>
<dbReference type="InterPro" id="IPR027417">
    <property type="entry name" value="P-loop_NTPase"/>
</dbReference>
<feature type="domain" description="Tr-type G" evidence="6">
    <location>
        <begin position="1"/>
        <end position="233"/>
    </location>
</feature>
<dbReference type="GO" id="GO:0046677">
    <property type="term" value="P:response to antibiotic"/>
    <property type="evidence" value="ECO:0007669"/>
    <property type="project" value="UniProtKB-KW"/>
</dbReference>
<keyword evidence="3" id="KW-0648">Protein biosynthesis</keyword>
<keyword evidence="8" id="KW-1185">Reference proteome</keyword>
<dbReference type="GO" id="GO:0005525">
    <property type="term" value="F:GTP binding"/>
    <property type="evidence" value="ECO:0007669"/>
    <property type="project" value="UniProtKB-KW"/>
</dbReference>
<organism evidence="7 8">
    <name type="scientific">Clostridium oryzae</name>
    <dbReference type="NCBI Taxonomy" id="1450648"/>
    <lineage>
        <taxon>Bacteria</taxon>
        <taxon>Bacillati</taxon>
        <taxon>Bacillota</taxon>
        <taxon>Clostridia</taxon>
        <taxon>Eubacteriales</taxon>
        <taxon>Clostridiaceae</taxon>
        <taxon>Clostridium</taxon>
    </lineage>
</organism>
<keyword evidence="5" id="KW-0046">Antibiotic resistance</keyword>
<dbReference type="AlphaFoldDB" id="A0A1V4ID89"/>
<dbReference type="GO" id="GO:0003924">
    <property type="term" value="F:GTPase activity"/>
    <property type="evidence" value="ECO:0007669"/>
    <property type="project" value="InterPro"/>
</dbReference>
<dbReference type="InterPro" id="IPR020568">
    <property type="entry name" value="Ribosomal_Su5_D2-typ_SF"/>
</dbReference>
<dbReference type="Gene3D" id="3.30.230.10">
    <property type="match status" value="1"/>
</dbReference>
<reference evidence="7 8" key="1">
    <citation type="submission" date="2017-03" db="EMBL/GenBank/DDBJ databases">
        <title>Genome sequence of Clostridium oryzae DSM 28571.</title>
        <authorList>
            <person name="Poehlein A."/>
            <person name="Daniel R."/>
        </authorList>
    </citation>
    <scope>NUCLEOTIDE SEQUENCE [LARGE SCALE GENOMIC DNA]</scope>
    <source>
        <strain evidence="7 8">DSM 28571</strain>
    </source>
</reference>
<dbReference type="InterPro" id="IPR053905">
    <property type="entry name" value="EF-G-like_DII"/>
</dbReference>
<dbReference type="InterPro" id="IPR035650">
    <property type="entry name" value="Tet_C"/>
</dbReference>
<dbReference type="Proteomes" id="UP000190080">
    <property type="component" value="Unassembled WGS sequence"/>
</dbReference>
<dbReference type="Gene3D" id="3.30.70.870">
    <property type="entry name" value="Elongation Factor G (Translational Gtpase), domain 3"/>
    <property type="match status" value="1"/>
</dbReference>
<evidence type="ECO:0000256" key="2">
    <source>
        <dbReference type="ARBA" id="ARBA00022741"/>
    </source>
</evidence>
<keyword evidence="2" id="KW-0547">Nucleotide-binding</keyword>
<dbReference type="InterPro" id="IPR014721">
    <property type="entry name" value="Ribsml_uS5_D2-typ_fold_subgr"/>
</dbReference>
<dbReference type="SMART" id="SM00889">
    <property type="entry name" value="EFG_IV"/>
    <property type="match status" value="1"/>
</dbReference>
<dbReference type="InterPro" id="IPR035647">
    <property type="entry name" value="EFG_III/V"/>
</dbReference>
<dbReference type="InterPro" id="IPR000795">
    <property type="entry name" value="T_Tr_GTP-bd_dom"/>
</dbReference>
<gene>
    <name evidence="7" type="primary">tetM_2</name>
    <name evidence="7" type="ORF">CLORY_38690</name>
</gene>
<dbReference type="PRINTS" id="PR00315">
    <property type="entry name" value="ELONGATNFCT"/>
</dbReference>
<dbReference type="SUPFAM" id="SSF54980">
    <property type="entry name" value="EF-G C-terminal domain-like"/>
    <property type="match status" value="2"/>
</dbReference>
<dbReference type="GO" id="GO:0006412">
    <property type="term" value="P:translation"/>
    <property type="evidence" value="ECO:0007669"/>
    <property type="project" value="UniProtKB-KW"/>
</dbReference>
<comment type="function">
    <text evidence="1">Abolishes the inhibitory effect of tetracyclin on protein synthesis by a non-covalent modification of the ribosomes.</text>
</comment>
<evidence type="ECO:0000256" key="4">
    <source>
        <dbReference type="ARBA" id="ARBA00023134"/>
    </source>
</evidence>
<dbReference type="PROSITE" id="PS51722">
    <property type="entry name" value="G_TR_2"/>
    <property type="match status" value="1"/>
</dbReference>
<dbReference type="InterPro" id="IPR009000">
    <property type="entry name" value="Transl_B-barrel_sf"/>
</dbReference>
<name>A0A1V4ID89_9CLOT</name>
<protein>
    <submittedName>
        <fullName evidence="7">Tetracycline resistance protein TetM</fullName>
    </submittedName>
</protein>
<dbReference type="NCBIfam" id="TIGR00231">
    <property type="entry name" value="small_GTP"/>
    <property type="match status" value="1"/>
</dbReference>
<dbReference type="PANTHER" id="PTHR43261">
    <property type="entry name" value="TRANSLATION ELONGATION FACTOR G-RELATED"/>
    <property type="match status" value="1"/>
</dbReference>
<keyword evidence="4" id="KW-0342">GTP-binding</keyword>
<dbReference type="RefSeq" id="WP_079427565.1">
    <property type="nucleotide sequence ID" value="NZ_MZGV01000069.1"/>
</dbReference>